<reference evidence="1" key="1">
    <citation type="submission" date="2014-09" db="EMBL/GenBank/DDBJ databases">
        <authorList>
            <person name="Magalhaes I.L.F."/>
            <person name="Oliveira U."/>
            <person name="Santos F.R."/>
            <person name="Vidigal T.H.D.A."/>
            <person name="Brescovit A.D."/>
            <person name="Santos A.J."/>
        </authorList>
    </citation>
    <scope>NUCLEOTIDE SEQUENCE</scope>
    <source>
        <tissue evidence="1">Shoot tissue taken approximately 20 cm above the soil surface</tissue>
    </source>
</reference>
<dbReference type="AlphaFoldDB" id="A0A0A9H4H1"/>
<accession>A0A0A9H4H1</accession>
<proteinExistence type="predicted"/>
<organism evidence="1">
    <name type="scientific">Arundo donax</name>
    <name type="common">Giant reed</name>
    <name type="synonym">Donax arundinaceus</name>
    <dbReference type="NCBI Taxonomy" id="35708"/>
    <lineage>
        <taxon>Eukaryota</taxon>
        <taxon>Viridiplantae</taxon>
        <taxon>Streptophyta</taxon>
        <taxon>Embryophyta</taxon>
        <taxon>Tracheophyta</taxon>
        <taxon>Spermatophyta</taxon>
        <taxon>Magnoliopsida</taxon>
        <taxon>Liliopsida</taxon>
        <taxon>Poales</taxon>
        <taxon>Poaceae</taxon>
        <taxon>PACMAD clade</taxon>
        <taxon>Arundinoideae</taxon>
        <taxon>Arundineae</taxon>
        <taxon>Arundo</taxon>
    </lineage>
</organism>
<dbReference type="EMBL" id="GBRH01166274">
    <property type="protein sequence ID" value="JAE31622.1"/>
    <property type="molecule type" value="Transcribed_RNA"/>
</dbReference>
<evidence type="ECO:0000313" key="1">
    <source>
        <dbReference type="EMBL" id="JAE31622.1"/>
    </source>
</evidence>
<reference evidence="1" key="2">
    <citation type="journal article" date="2015" name="Data Brief">
        <title>Shoot transcriptome of the giant reed, Arundo donax.</title>
        <authorList>
            <person name="Barrero R.A."/>
            <person name="Guerrero F.D."/>
            <person name="Moolhuijzen P."/>
            <person name="Goolsby J.A."/>
            <person name="Tidwell J."/>
            <person name="Bellgard S.E."/>
            <person name="Bellgard M.I."/>
        </authorList>
    </citation>
    <scope>NUCLEOTIDE SEQUENCE</scope>
    <source>
        <tissue evidence="1">Shoot tissue taken approximately 20 cm above the soil surface</tissue>
    </source>
</reference>
<protein>
    <submittedName>
        <fullName evidence="1">Uncharacterized protein</fullName>
    </submittedName>
</protein>
<sequence>MISVYLCHPVLDHSKMLPTHYLHPNSYNDTDHTDSILTVL</sequence>
<name>A0A0A9H4H1_ARUDO</name>